<dbReference type="AlphaFoldDB" id="A0A1J5R100"/>
<accession>A0A1J5R100</accession>
<gene>
    <name evidence="2" type="ORF">GALL_289750</name>
</gene>
<dbReference type="AntiFam" id="ANF00201">
    <property type="entry name" value="Shadow ORF (opposite gacS)"/>
</dbReference>
<name>A0A1J5R100_9ZZZZ</name>
<evidence type="ECO:0000313" key="2">
    <source>
        <dbReference type="EMBL" id="OIQ89154.1"/>
    </source>
</evidence>
<dbReference type="EMBL" id="MLJW01000342">
    <property type="protein sequence ID" value="OIQ89154.1"/>
    <property type="molecule type" value="Genomic_DNA"/>
</dbReference>
<feature type="region of interest" description="Disordered" evidence="1">
    <location>
        <begin position="373"/>
        <end position="395"/>
    </location>
</feature>
<comment type="caution">
    <text evidence="2">The sequence shown here is derived from an EMBL/GenBank/DDBJ whole genome shotgun (WGS) entry which is preliminary data.</text>
</comment>
<protein>
    <submittedName>
        <fullName evidence="2">Uncharacterized protein</fullName>
    </submittedName>
</protein>
<organism evidence="2">
    <name type="scientific">mine drainage metagenome</name>
    <dbReference type="NCBI Taxonomy" id="410659"/>
    <lineage>
        <taxon>unclassified sequences</taxon>
        <taxon>metagenomes</taxon>
        <taxon>ecological metagenomes</taxon>
    </lineage>
</organism>
<evidence type="ECO:0000256" key="1">
    <source>
        <dbReference type="SAM" id="MobiDB-lite"/>
    </source>
</evidence>
<reference evidence="2" key="1">
    <citation type="submission" date="2016-10" db="EMBL/GenBank/DDBJ databases">
        <title>Sequence of Gallionella enrichment culture.</title>
        <authorList>
            <person name="Poehlein A."/>
            <person name="Muehling M."/>
            <person name="Daniel R."/>
        </authorList>
    </citation>
    <scope>NUCLEOTIDE SEQUENCE</scope>
</reference>
<sequence length="395" mass="41514">MIQQQRQPLGFGAQAHHVDHIAHHAAQIENLAQQMQPPRFDLGHFQHIIDQGQKMAAAAVDDIQFLALSGPQIGIAAQQRRKPQDGVQGGAQFVAHIGQENTFRLAGGLGGIAGQPQFPGALAHLFLQILLGAAQGLFRLPHGGDIAGDSQHPQRAAIGIGDRRFDGFQQHPAAIAGIGYPFLVDAGSTGGQGQPVVLAEGIGQGGLDEIIIGAADDFGLRAAEKQLELAIAQHEHPVQILQPHQSRHGFQHRAQAAALLVEIGHPAAHLVAQHPNPRAQNDGKDQNRQQAVPHKLRIEQRPGGGAEPFIVQGLPVGGAEGGKPLLHLGQIGGIALFHGTVELPGIKGEGLVEIGEHPRLVEQVIGGRPIEAEDLDRSGGGGPHQGGIAFIPANH</sequence>
<proteinExistence type="predicted"/>